<keyword evidence="4" id="KW-1185">Reference proteome</keyword>
<dbReference type="Proteomes" id="UP001056619">
    <property type="component" value="Chromosome"/>
</dbReference>
<evidence type="ECO:0000256" key="1">
    <source>
        <dbReference type="SAM" id="SignalP"/>
    </source>
</evidence>
<feature type="domain" description="TonB-dependent receptor plug" evidence="2">
    <location>
        <begin position="57"/>
        <end position="107"/>
    </location>
</feature>
<dbReference type="Gene3D" id="2.170.130.10">
    <property type="entry name" value="TonB-dependent receptor, plug domain"/>
    <property type="match status" value="1"/>
</dbReference>
<feature type="signal peptide" evidence="1">
    <location>
        <begin position="1"/>
        <end position="22"/>
    </location>
</feature>
<dbReference type="SUPFAM" id="SSF56935">
    <property type="entry name" value="Porins"/>
    <property type="match status" value="1"/>
</dbReference>
<name>A0ABY4U3I1_9SPHN</name>
<reference evidence="3 4" key="1">
    <citation type="submission" date="2022-06" db="EMBL/GenBank/DDBJ databases">
        <authorList>
            <person name="Liu G."/>
        </authorList>
    </citation>
    <scope>NUCLEOTIDE SEQUENCE [LARGE SCALE GENOMIC DNA]</scope>
    <source>
        <strain evidence="3 4">E4</strain>
    </source>
</reference>
<dbReference type="InterPro" id="IPR037066">
    <property type="entry name" value="Plug_dom_sf"/>
</dbReference>
<dbReference type="RefSeq" id="WP_301641658.1">
    <property type="nucleotide sequence ID" value="NZ_CP098494.1"/>
</dbReference>
<dbReference type="Pfam" id="PF07715">
    <property type="entry name" value="Plug"/>
    <property type="match status" value="1"/>
</dbReference>
<evidence type="ECO:0000259" key="2">
    <source>
        <dbReference type="Pfam" id="PF07715"/>
    </source>
</evidence>
<gene>
    <name evidence="3" type="ORF">NCF85_11265</name>
</gene>
<feature type="chain" id="PRO_5045936047" evidence="1">
    <location>
        <begin position="23"/>
        <end position="131"/>
    </location>
</feature>
<proteinExistence type="predicted"/>
<evidence type="ECO:0000313" key="4">
    <source>
        <dbReference type="Proteomes" id="UP001056619"/>
    </source>
</evidence>
<dbReference type="InterPro" id="IPR012910">
    <property type="entry name" value="Plug_dom"/>
</dbReference>
<keyword evidence="1" id="KW-0732">Signal</keyword>
<protein>
    <submittedName>
        <fullName evidence="3">Plug domain-containing protein</fullName>
    </submittedName>
</protein>
<organism evidence="3 4">
    <name type="scientific">Qipengyuania citrea</name>
    <dbReference type="NCBI Taxonomy" id="225971"/>
    <lineage>
        <taxon>Bacteria</taxon>
        <taxon>Pseudomonadati</taxon>
        <taxon>Pseudomonadota</taxon>
        <taxon>Alphaproteobacteria</taxon>
        <taxon>Sphingomonadales</taxon>
        <taxon>Erythrobacteraceae</taxon>
        <taxon>Qipengyuania</taxon>
    </lineage>
</organism>
<dbReference type="EMBL" id="CP098494">
    <property type="protein sequence ID" value="USA60666.1"/>
    <property type="molecule type" value="Genomic_DNA"/>
</dbReference>
<evidence type="ECO:0000313" key="3">
    <source>
        <dbReference type="EMBL" id="USA60666.1"/>
    </source>
</evidence>
<sequence length="131" mass="13764">MISIRASLLAAAALLWPSTAWAQNGSTEETHDGADASSTNTGEGSEIVVVGKLTDRAIDRDEIELTQANDLGDLFRRAPSVSVGAAIGIAAKIYVRGIEDAQLNISIKSARDRAFFARSFDVGDTPSAQTA</sequence>
<accession>A0ABY4U3I1</accession>